<dbReference type="InterPro" id="IPR007278">
    <property type="entry name" value="DUF397"/>
</dbReference>
<name>A0ABP6SG62_9ACTN</name>
<gene>
    <name evidence="2" type="ORF">GCM10020367_44330</name>
</gene>
<feature type="domain" description="DUF397" evidence="1">
    <location>
        <begin position="9"/>
        <end position="60"/>
    </location>
</feature>
<dbReference type="Proteomes" id="UP001499990">
    <property type="component" value="Unassembled WGS sequence"/>
</dbReference>
<evidence type="ECO:0000313" key="3">
    <source>
        <dbReference type="Proteomes" id="UP001499990"/>
    </source>
</evidence>
<evidence type="ECO:0000259" key="1">
    <source>
        <dbReference type="Pfam" id="PF04149"/>
    </source>
</evidence>
<dbReference type="Pfam" id="PF04149">
    <property type="entry name" value="DUF397"/>
    <property type="match status" value="1"/>
</dbReference>
<organism evidence="2 3">
    <name type="scientific">Streptomyces sannanensis</name>
    <dbReference type="NCBI Taxonomy" id="285536"/>
    <lineage>
        <taxon>Bacteria</taxon>
        <taxon>Bacillati</taxon>
        <taxon>Actinomycetota</taxon>
        <taxon>Actinomycetes</taxon>
        <taxon>Kitasatosporales</taxon>
        <taxon>Streptomycetaceae</taxon>
        <taxon>Streptomyces</taxon>
    </lineage>
</organism>
<evidence type="ECO:0000313" key="2">
    <source>
        <dbReference type="EMBL" id="GAA3375661.1"/>
    </source>
</evidence>
<proteinExistence type="predicted"/>
<protein>
    <submittedName>
        <fullName evidence="2">DUF397 domain-containing protein</fullName>
    </submittedName>
</protein>
<reference evidence="3" key="1">
    <citation type="journal article" date="2019" name="Int. J. Syst. Evol. Microbiol.">
        <title>The Global Catalogue of Microorganisms (GCM) 10K type strain sequencing project: providing services to taxonomists for standard genome sequencing and annotation.</title>
        <authorList>
            <consortium name="The Broad Institute Genomics Platform"/>
            <consortium name="The Broad Institute Genome Sequencing Center for Infectious Disease"/>
            <person name="Wu L."/>
            <person name="Ma J."/>
        </authorList>
    </citation>
    <scope>NUCLEOTIDE SEQUENCE [LARGE SCALE GENOMIC DNA]</scope>
    <source>
        <strain evidence="3">JCM 9651</strain>
    </source>
</reference>
<keyword evidence="3" id="KW-1185">Reference proteome</keyword>
<accession>A0ABP6SG62</accession>
<dbReference type="RefSeq" id="WP_345040379.1">
    <property type="nucleotide sequence ID" value="NZ_BAAAYL010000001.1"/>
</dbReference>
<comment type="caution">
    <text evidence="2">The sequence shown here is derived from an EMBL/GenBank/DDBJ whole genome shotgun (WGS) entry which is preliminary data.</text>
</comment>
<dbReference type="EMBL" id="BAAAYL010000001">
    <property type="protein sequence ID" value="GAA3375661.1"/>
    <property type="molecule type" value="Genomic_DNA"/>
</dbReference>
<sequence length="61" mass="6489">MPPAGGTRRWRASTFSGGNNECVEVAANIPGLIPVRDSKRPTGPVIAFGPRAWNAFITHVS</sequence>